<comment type="caution">
    <text evidence="1">The sequence shown here is derived from an EMBL/GenBank/DDBJ whole genome shotgun (WGS) entry which is preliminary data.</text>
</comment>
<evidence type="ECO:0008006" key="3">
    <source>
        <dbReference type="Google" id="ProtNLM"/>
    </source>
</evidence>
<dbReference type="EMBL" id="QXBN01000012">
    <property type="protein sequence ID" value="RIT36840.1"/>
    <property type="molecule type" value="Genomic_DNA"/>
</dbReference>
<protein>
    <recommendedName>
        <fullName evidence="3">Bacteriophage protein</fullName>
    </recommendedName>
</protein>
<proteinExistence type="predicted"/>
<accession>A0ABD7HLZ8</accession>
<gene>
    <name evidence="1" type="ORF">D2E76_16445</name>
</gene>
<sequence>MTTTTPSDVRVVRIDDRDALRAHLDSLNEAGIGCSAAGIAGNGKPFMIELSGCYAEAETVLWGDPWASDVEHSSGVRCEECGAHNLYGIDSLQFPIHILTTVR</sequence>
<dbReference type="Proteomes" id="UP000284557">
    <property type="component" value="Unassembled WGS sequence"/>
</dbReference>
<name>A0ABD7HLZ8_9MYCO</name>
<reference evidence="1 2" key="1">
    <citation type="submission" date="2018-08" db="EMBL/GenBank/DDBJ databases">
        <title>Linezolid Resistance in Mycobacterium abscessus: MIC Distribution and Comprehensive Investigation of Resistance Mechanisms.</title>
        <authorList>
            <person name="Ye M."/>
            <person name="Xu L."/>
            <person name="Zou Y."/>
            <person name="Li B."/>
            <person name="Guo Q."/>
            <person name="Zhang Y."/>
            <person name="Zhan M."/>
            <person name="Xu B."/>
            <person name="Yu F."/>
            <person name="Zhang Z."/>
            <person name="Chu H."/>
        </authorList>
    </citation>
    <scope>NUCLEOTIDE SEQUENCE [LARGE SCALE GENOMIC DNA]</scope>
    <source>
        <strain evidence="1 2">G143</strain>
    </source>
</reference>
<organism evidence="1 2">
    <name type="scientific">Mycobacteroides abscessus</name>
    <dbReference type="NCBI Taxonomy" id="36809"/>
    <lineage>
        <taxon>Bacteria</taxon>
        <taxon>Bacillati</taxon>
        <taxon>Actinomycetota</taxon>
        <taxon>Actinomycetes</taxon>
        <taxon>Mycobacteriales</taxon>
        <taxon>Mycobacteriaceae</taxon>
        <taxon>Mycobacteroides</taxon>
    </lineage>
</organism>
<evidence type="ECO:0000313" key="1">
    <source>
        <dbReference type="EMBL" id="RIT36840.1"/>
    </source>
</evidence>
<dbReference type="AlphaFoldDB" id="A0ABD7HLZ8"/>
<evidence type="ECO:0000313" key="2">
    <source>
        <dbReference type="Proteomes" id="UP000284557"/>
    </source>
</evidence>
<dbReference type="RefSeq" id="WP_119596486.1">
    <property type="nucleotide sequence ID" value="NZ_QXBN01000012.1"/>
</dbReference>